<sequence>MDRYLRPDQSDVDLNAPNASKQWIYWIRTFNAFLKRLQSDDMGNLDLLINFLAPSVYEHISDCKTFENAIFLLESPQKRYLRGTYFLLVNKTLGRT</sequence>
<dbReference type="OrthoDB" id="6228606at2759"/>
<proteinExistence type="predicted"/>
<dbReference type="AlphaFoldDB" id="A0A183AK38"/>
<dbReference type="Proteomes" id="UP000272942">
    <property type="component" value="Unassembled WGS sequence"/>
</dbReference>
<accession>A0A183AK38</accession>
<organism evidence="3">
    <name type="scientific">Echinostoma caproni</name>
    <dbReference type="NCBI Taxonomy" id="27848"/>
    <lineage>
        <taxon>Eukaryota</taxon>
        <taxon>Metazoa</taxon>
        <taxon>Spiralia</taxon>
        <taxon>Lophotrochozoa</taxon>
        <taxon>Platyhelminthes</taxon>
        <taxon>Trematoda</taxon>
        <taxon>Digenea</taxon>
        <taxon>Plagiorchiida</taxon>
        <taxon>Echinostomata</taxon>
        <taxon>Echinostomatoidea</taxon>
        <taxon>Echinostomatidae</taxon>
        <taxon>Echinostoma</taxon>
    </lineage>
</organism>
<evidence type="ECO:0000313" key="3">
    <source>
        <dbReference type="WBParaSite" id="ECPE_0000733901-mRNA-1"/>
    </source>
</evidence>
<keyword evidence="2" id="KW-1185">Reference proteome</keyword>
<name>A0A183AK38_9TREM</name>
<dbReference type="EMBL" id="UZAN01044437">
    <property type="protein sequence ID" value="VDP80777.1"/>
    <property type="molecule type" value="Genomic_DNA"/>
</dbReference>
<gene>
    <name evidence="1" type="ORF">ECPE_LOCUS7323</name>
</gene>
<dbReference type="WBParaSite" id="ECPE_0000733901-mRNA-1">
    <property type="protein sequence ID" value="ECPE_0000733901-mRNA-1"/>
    <property type="gene ID" value="ECPE_0000733901"/>
</dbReference>
<protein>
    <submittedName>
        <fullName evidence="1 3">Uncharacterized protein</fullName>
    </submittedName>
</protein>
<reference evidence="3" key="1">
    <citation type="submission" date="2016-06" db="UniProtKB">
        <authorList>
            <consortium name="WormBaseParasite"/>
        </authorList>
    </citation>
    <scope>IDENTIFICATION</scope>
</reference>
<evidence type="ECO:0000313" key="2">
    <source>
        <dbReference type="Proteomes" id="UP000272942"/>
    </source>
</evidence>
<reference evidence="1 2" key="2">
    <citation type="submission" date="2018-11" db="EMBL/GenBank/DDBJ databases">
        <authorList>
            <consortium name="Pathogen Informatics"/>
        </authorList>
    </citation>
    <scope>NUCLEOTIDE SEQUENCE [LARGE SCALE GENOMIC DNA]</scope>
    <source>
        <strain evidence="1 2">Egypt</strain>
    </source>
</reference>
<evidence type="ECO:0000313" key="1">
    <source>
        <dbReference type="EMBL" id="VDP80777.1"/>
    </source>
</evidence>